<feature type="non-terminal residue" evidence="1">
    <location>
        <position position="96"/>
    </location>
</feature>
<dbReference type="Proteomes" id="UP001165060">
    <property type="component" value="Unassembled WGS sequence"/>
</dbReference>
<evidence type="ECO:0000313" key="1">
    <source>
        <dbReference type="EMBL" id="GMI56236.1"/>
    </source>
</evidence>
<accession>A0ABQ6NBU5</accession>
<sequence length="96" mass="10510">MGKSKKKPVPLVHPMKSRKVQRRVTTEFHKLAHAKACTSDPVELAALDSQLEAVGGRSRYQEASQLSTSIFSTSRWVLARLTNMSLLQGVCAASLS</sequence>
<protein>
    <submittedName>
        <fullName evidence="1">Uncharacterized protein</fullName>
    </submittedName>
</protein>
<evidence type="ECO:0000313" key="2">
    <source>
        <dbReference type="Proteomes" id="UP001165060"/>
    </source>
</evidence>
<reference evidence="1 2" key="1">
    <citation type="journal article" date="2023" name="Commun. Biol.">
        <title>Genome analysis of Parmales, the sister group of diatoms, reveals the evolutionary specialization of diatoms from phago-mixotrophs to photoautotrophs.</title>
        <authorList>
            <person name="Ban H."/>
            <person name="Sato S."/>
            <person name="Yoshikawa S."/>
            <person name="Yamada K."/>
            <person name="Nakamura Y."/>
            <person name="Ichinomiya M."/>
            <person name="Sato N."/>
            <person name="Blanc-Mathieu R."/>
            <person name="Endo H."/>
            <person name="Kuwata A."/>
            <person name="Ogata H."/>
        </authorList>
    </citation>
    <scope>NUCLEOTIDE SEQUENCE [LARGE SCALE GENOMIC DNA]</scope>
</reference>
<gene>
    <name evidence="1" type="ORF">TeGR_g8731</name>
</gene>
<comment type="caution">
    <text evidence="1">The sequence shown here is derived from an EMBL/GenBank/DDBJ whole genome shotgun (WGS) entry which is preliminary data.</text>
</comment>
<proteinExistence type="predicted"/>
<name>A0ABQ6NBU5_9STRA</name>
<dbReference type="EMBL" id="BRYB01006749">
    <property type="protein sequence ID" value="GMI56236.1"/>
    <property type="molecule type" value="Genomic_DNA"/>
</dbReference>
<keyword evidence="2" id="KW-1185">Reference proteome</keyword>
<organism evidence="1 2">
    <name type="scientific">Tetraparma gracilis</name>
    <dbReference type="NCBI Taxonomy" id="2962635"/>
    <lineage>
        <taxon>Eukaryota</taxon>
        <taxon>Sar</taxon>
        <taxon>Stramenopiles</taxon>
        <taxon>Ochrophyta</taxon>
        <taxon>Bolidophyceae</taxon>
        <taxon>Parmales</taxon>
        <taxon>Triparmaceae</taxon>
        <taxon>Tetraparma</taxon>
    </lineage>
</organism>